<keyword evidence="4" id="KW-0677">Repeat</keyword>
<feature type="compositionally biased region" description="Basic and acidic residues" evidence="6">
    <location>
        <begin position="191"/>
        <end position="209"/>
    </location>
</feature>
<dbReference type="InterPro" id="IPR036383">
    <property type="entry name" value="TSP1_rpt_sf"/>
</dbReference>
<dbReference type="InterPro" id="IPR000884">
    <property type="entry name" value="TSP1_rpt"/>
</dbReference>
<evidence type="ECO:0000256" key="6">
    <source>
        <dbReference type="SAM" id="MobiDB-lite"/>
    </source>
</evidence>
<evidence type="ECO:0000313" key="9">
    <source>
        <dbReference type="Proteomes" id="UP000678499"/>
    </source>
</evidence>
<dbReference type="PANTHER" id="PTHR22906">
    <property type="entry name" value="PROPERDIN"/>
    <property type="match status" value="1"/>
</dbReference>
<dbReference type="InterPro" id="IPR052065">
    <property type="entry name" value="Compl_asym_regulator"/>
</dbReference>
<protein>
    <submittedName>
        <fullName evidence="8">Uncharacterized protein</fullName>
    </submittedName>
</protein>
<keyword evidence="9" id="KW-1185">Reference proteome</keyword>
<dbReference type="Gene3D" id="2.20.100.10">
    <property type="entry name" value="Thrombospondin type-1 (TSP1) repeat"/>
    <property type="match status" value="1"/>
</dbReference>
<keyword evidence="7" id="KW-0472">Membrane</keyword>
<feature type="region of interest" description="Disordered" evidence="6">
    <location>
        <begin position="187"/>
        <end position="209"/>
    </location>
</feature>
<keyword evidence="7" id="KW-1133">Transmembrane helix</keyword>
<evidence type="ECO:0000256" key="4">
    <source>
        <dbReference type="ARBA" id="ARBA00022737"/>
    </source>
</evidence>
<dbReference type="PROSITE" id="PS50092">
    <property type="entry name" value="TSP1"/>
    <property type="match status" value="1"/>
</dbReference>
<proteinExistence type="predicted"/>
<feature type="region of interest" description="Disordered" evidence="6">
    <location>
        <begin position="39"/>
        <end position="62"/>
    </location>
</feature>
<dbReference type="AlphaFoldDB" id="A0A7R9G9H2"/>
<dbReference type="EMBL" id="OA882125">
    <property type="protein sequence ID" value="CAD7273059.1"/>
    <property type="molecule type" value="Genomic_DNA"/>
</dbReference>
<evidence type="ECO:0000313" key="8">
    <source>
        <dbReference type="EMBL" id="CAD7273059.1"/>
    </source>
</evidence>
<gene>
    <name evidence="8" type="ORF">NMOB1V02_LOCUS963</name>
</gene>
<evidence type="ECO:0000256" key="3">
    <source>
        <dbReference type="ARBA" id="ARBA00022729"/>
    </source>
</evidence>
<evidence type="ECO:0000256" key="7">
    <source>
        <dbReference type="SAM" id="Phobius"/>
    </source>
</evidence>
<dbReference type="PANTHER" id="PTHR22906:SF43">
    <property type="entry name" value="PROPERDIN"/>
    <property type="match status" value="1"/>
</dbReference>
<sequence length="255" mass="27841">MTVVSPKKPWGKCVEGFFRFSDVGPFFRRCGGLVTTAIKPDGRKNERRGHSGVTHSAKTSSGAVPSHAHAWFRSSMYLSIGAVFPVGVVTFFVLSLLFLQPRVSPQSVYGDGMIDRRATASITVDGGWSSWSAWSTCGPNCLSHRRRTCTNPRPQNGGAYCVGKDDITDNCTGGMCRVDANTARGGTVYEPPERDEGVKKSGNPIRHETIPREGCQKLVACKSAKSGPGNRYTELTAIRLRPNSRRRVTERDAET</sequence>
<feature type="compositionally biased region" description="Polar residues" evidence="6">
    <location>
        <begin position="53"/>
        <end position="62"/>
    </location>
</feature>
<dbReference type="Proteomes" id="UP000678499">
    <property type="component" value="Unassembled WGS sequence"/>
</dbReference>
<evidence type="ECO:0000256" key="5">
    <source>
        <dbReference type="ARBA" id="ARBA00023157"/>
    </source>
</evidence>
<dbReference type="SMART" id="SM00209">
    <property type="entry name" value="TSP1"/>
    <property type="match status" value="1"/>
</dbReference>
<dbReference type="FunFam" id="2.20.100.10:FF:000002">
    <property type="entry name" value="Unc-5 netrin receptor C"/>
    <property type="match status" value="1"/>
</dbReference>
<name>A0A7R9G9H2_9CRUS</name>
<reference evidence="8" key="1">
    <citation type="submission" date="2020-11" db="EMBL/GenBank/DDBJ databases">
        <authorList>
            <person name="Tran Van P."/>
        </authorList>
    </citation>
    <scope>NUCLEOTIDE SEQUENCE</scope>
</reference>
<keyword evidence="3" id="KW-0732">Signal</keyword>
<comment type="subcellular location">
    <subcellularLocation>
        <location evidence="1">Secreted</location>
    </subcellularLocation>
</comment>
<accession>A0A7R9G9H2</accession>
<dbReference type="EMBL" id="CAJPEX010000088">
    <property type="protein sequence ID" value="CAG0913211.1"/>
    <property type="molecule type" value="Genomic_DNA"/>
</dbReference>
<dbReference type="SUPFAM" id="SSF82895">
    <property type="entry name" value="TSP-1 type 1 repeat"/>
    <property type="match status" value="1"/>
</dbReference>
<keyword evidence="2" id="KW-0964">Secreted</keyword>
<evidence type="ECO:0000256" key="2">
    <source>
        <dbReference type="ARBA" id="ARBA00022525"/>
    </source>
</evidence>
<evidence type="ECO:0000256" key="1">
    <source>
        <dbReference type="ARBA" id="ARBA00004613"/>
    </source>
</evidence>
<feature type="transmembrane region" description="Helical" evidence="7">
    <location>
        <begin position="76"/>
        <end position="99"/>
    </location>
</feature>
<dbReference type="OrthoDB" id="5973910at2759"/>
<keyword evidence="7" id="KW-0812">Transmembrane</keyword>
<keyword evidence="5" id="KW-1015">Disulfide bond</keyword>
<organism evidence="8">
    <name type="scientific">Notodromas monacha</name>
    <dbReference type="NCBI Taxonomy" id="399045"/>
    <lineage>
        <taxon>Eukaryota</taxon>
        <taxon>Metazoa</taxon>
        <taxon>Ecdysozoa</taxon>
        <taxon>Arthropoda</taxon>
        <taxon>Crustacea</taxon>
        <taxon>Oligostraca</taxon>
        <taxon>Ostracoda</taxon>
        <taxon>Podocopa</taxon>
        <taxon>Podocopida</taxon>
        <taxon>Cypridocopina</taxon>
        <taxon>Cypridoidea</taxon>
        <taxon>Cyprididae</taxon>
        <taxon>Notodromas</taxon>
    </lineage>
</organism>